<dbReference type="PANTHER" id="PTHR24418">
    <property type="entry name" value="TYROSINE-PROTEIN KINASE"/>
    <property type="match status" value="1"/>
</dbReference>
<dbReference type="PROSITE" id="PS00107">
    <property type="entry name" value="PROTEIN_KINASE_ATP"/>
    <property type="match status" value="1"/>
</dbReference>
<keyword evidence="4 8" id="KW-0067">ATP-binding</keyword>
<feature type="compositionally biased region" description="Basic and acidic residues" evidence="10">
    <location>
        <begin position="461"/>
        <end position="472"/>
    </location>
</feature>
<feature type="compositionally biased region" description="Polar residues" evidence="10">
    <location>
        <begin position="39"/>
        <end position="51"/>
    </location>
</feature>
<dbReference type="InterPro" id="IPR020635">
    <property type="entry name" value="Tyr_kinase_cat_dom"/>
</dbReference>
<feature type="compositionally biased region" description="Low complexity" evidence="10">
    <location>
        <begin position="13"/>
        <end position="38"/>
    </location>
</feature>
<accession>A0A914YSJ0</accession>
<dbReference type="PROSITE" id="PS50011">
    <property type="entry name" value="PROTEIN_KINASE_DOM"/>
    <property type="match status" value="1"/>
</dbReference>
<keyword evidence="3 9" id="KW-0418">Kinase</keyword>
<comment type="similarity">
    <text evidence="9">Belongs to the protein kinase superfamily. Tyr protein kinase family.</text>
</comment>
<evidence type="ECO:0000256" key="2">
    <source>
        <dbReference type="ARBA" id="ARBA00022741"/>
    </source>
</evidence>
<dbReference type="InterPro" id="IPR011009">
    <property type="entry name" value="Kinase-like_dom_sf"/>
</dbReference>
<feature type="domain" description="SH2" evidence="11">
    <location>
        <begin position="69"/>
        <end position="161"/>
    </location>
</feature>
<dbReference type="EC" id="2.7.10.2" evidence="9"/>
<dbReference type="SMART" id="SM00219">
    <property type="entry name" value="TyrKc"/>
    <property type="match status" value="1"/>
</dbReference>
<proteinExistence type="inferred from homology"/>
<dbReference type="PROSITE" id="PS50001">
    <property type="entry name" value="SH2"/>
    <property type="match status" value="1"/>
</dbReference>
<dbReference type="InterPro" id="IPR000980">
    <property type="entry name" value="SH2"/>
</dbReference>
<dbReference type="InterPro" id="IPR001245">
    <property type="entry name" value="Ser-Thr/Tyr_kinase_cat_dom"/>
</dbReference>
<dbReference type="PROSITE" id="PS00109">
    <property type="entry name" value="PROTEIN_KINASE_TYR"/>
    <property type="match status" value="1"/>
</dbReference>
<name>A0A914YSJ0_9BILA</name>
<evidence type="ECO:0000256" key="6">
    <source>
        <dbReference type="ARBA" id="ARBA00051245"/>
    </source>
</evidence>
<dbReference type="Gene3D" id="1.10.510.10">
    <property type="entry name" value="Transferase(Phosphotransferase) domain 1"/>
    <property type="match status" value="1"/>
</dbReference>
<feature type="domain" description="Protein kinase" evidence="12">
    <location>
        <begin position="173"/>
        <end position="432"/>
    </location>
</feature>
<feature type="compositionally biased region" description="Low complexity" evidence="10">
    <location>
        <begin position="481"/>
        <end position="507"/>
    </location>
</feature>
<feature type="compositionally biased region" description="Gly residues" evidence="10">
    <location>
        <begin position="585"/>
        <end position="595"/>
    </location>
</feature>
<dbReference type="SMART" id="SM00252">
    <property type="entry name" value="SH2"/>
    <property type="match status" value="1"/>
</dbReference>
<dbReference type="GO" id="GO:0005524">
    <property type="term" value="F:ATP binding"/>
    <property type="evidence" value="ECO:0007669"/>
    <property type="project" value="UniProtKB-UniRule"/>
</dbReference>
<dbReference type="Gene3D" id="3.30.505.10">
    <property type="entry name" value="SH2 domain"/>
    <property type="match status" value="1"/>
</dbReference>
<evidence type="ECO:0000256" key="3">
    <source>
        <dbReference type="ARBA" id="ARBA00022777"/>
    </source>
</evidence>
<keyword evidence="13" id="KW-1185">Reference proteome</keyword>
<keyword evidence="2 8" id="KW-0547">Nucleotide-binding</keyword>
<feature type="binding site" evidence="8">
    <location>
        <position position="208"/>
    </location>
    <ligand>
        <name>ATP</name>
        <dbReference type="ChEBI" id="CHEBI:30616"/>
    </ligand>
</feature>
<keyword evidence="1 9" id="KW-0808">Transferase</keyword>
<feature type="compositionally biased region" description="Basic residues" evidence="10">
    <location>
        <begin position="614"/>
        <end position="625"/>
    </location>
</feature>
<evidence type="ECO:0000259" key="12">
    <source>
        <dbReference type="PROSITE" id="PS50011"/>
    </source>
</evidence>
<dbReference type="SUPFAM" id="SSF55550">
    <property type="entry name" value="SH2 domain"/>
    <property type="match status" value="1"/>
</dbReference>
<evidence type="ECO:0000256" key="7">
    <source>
        <dbReference type="PROSITE-ProRule" id="PRU00191"/>
    </source>
</evidence>
<organism evidence="13 14">
    <name type="scientific">Panagrolaimus superbus</name>
    <dbReference type="NCBI Taxonomy" id="310955"/>
    <lineage>
        <taxon>Eukaryota</taxon>
        <taxon>Metazoa</taxon>
        <taxon>Ecdysozoa</taxon>
        <taxon>Nematoda</taxon>
        <taxon>Chromadorea</taxon>
        <taxon>Rhabditida</taxon>
        <taxon>Tylenchina</taxon>
        <taxon>Panagrolaimomorpha</taxon>
        <taxon>Panagrolaimoidea</taxon>
        <taxon>Panagrolaimidae</taxon>
        <taxon>Panagrolaimus</taxon>
    </lineage>
</organism>
<dbReference type="Proteomes" id="UP000887577">
    <property type="component" value="Unplaced"/>
</dbReference>
<feature type="region of interest" description="Disordered" evidence="10">
    <location>
        <begin position="1"/>
        <end position="51"/>
    </location>
</feature>
<evidence type="ECO:0000256" key="1">
    <source>
        <dbReference type="ARBA" id="ARBA00022679"/>
    </source>
</evidence>
<dbReference type="SUPFAM" id="SSF56112">
    <property type="entry name" value="Protein kinase-like (PK-like)"/>
    <property type="match status" value="1"/>
</dbReference>
<dbReference type="PRINTS" id="PR00109">
    <property type="entry name" value="TYRKINASE"/>
</dbReference>
<reference evidence="14" key="1">
    <citation type="submission" date="2022-11" db="UniProtKB">
        <authorList>
            <consortium name="WormBaseParasite"/>
        </authorList>
    </citation>
    <scope>IDENTIFICATION</scope>
</reference>
<evidence type="ECO:0000256" key="5">
    <source>
        <dbReference type="ARBA" id="ARBA00023137"/>
    </source>
</evidence>
<evidence type="ECO:0000256" key="9">
    <source>
        <dbReference type="RuleBase" id="RU362096"/>
    </source>
</evidence>
<dbReference type="InterPro" id="IPR017441">
    <property type="entry name" value="Protein_kinase_ATP_BS"/>
</dbReference>
<dbReference type="AlphaFoldDB" id="A0A914YSJ0"/>
<keyword evidence="7" id="KW-0727">SH2 domain</keyword>
<evidence type="ECO:0000313" key="13">
    <source>
        <dbReference type="Proteomes" id="UP000887577"/>
    </source>
</evidence>
<dbReference type="CDD" id="cd00192">
    <property type="entry name" value="PTKc"/>
    <property type="match status" value="1"/>
</dbReference>
<dbReference type="GO" id="GO:0004715">
    <property type="term" value="F:non-membrane spanning protein tyrosine kinase activity"/>
    <property type="evidence" value="ECO:0007669"/>
    <property type="project" value="UniProtKB-EC"/>
</dbReference>
<evidence type="ECO:0000313" key="14">
    <source>
        <dbReference type="WBParaSite" id="PSU_v2.g262.t1"/>
    </source>
</evidence>
<dbReference type="InterPro" id="IPR036860">
    <property type="entry name" value="SH2_dom_sf"/>
</dbReference>
<evidence type="ECO:0000256" key="4">
    <source>
        <dbReference type="ARBA" id="ARBA00022840"/>
    </source>
</evidence>
<evidence type="ECO:0000256" key="10">
    <source>
        <dbReference type="SAM" id="MobiDB-lite"/>
    </source>
</evidence>
<feature type="region of interest" description="Disordered" evidence="10">
    <location>
        <begin position="433"/>
        <end position="625"/>
    </location>
</feature>
<protein>
    <recommendedName>
        <fullName evidence="9">Tyrosine-protein kinase</fullName>
        <ecNumber evidence="9">2.7.10.2</ecNumber>
    </recommendedName>
</protein>
<evidence type="ECO:0000259" key="11">
    <source>
        <dbReference type="PROSITE" id="PS50001"/>
    </source>
</evidence>
<sequence length="625" mass="68290">MATKTTVPEIKKQQIQKQPSQSGTSVTQSSGSAVSGTSITPSPGNIPPSSNTDAKCVLDVTEFKLYGGIFYGSLPLDDIELFLSQPGDFILRNLEIKNAGKQLVITVKTKNGYKNLPIKNKDGQFCLPRSSKYPSISELVINLVSLKFPIDSSGSLLKKPIYRPSWIFLHSQVTFGRKLGEGAFGEVYIARLKANDGTQEFAFPVAIKTMHNKINLESKLEFLKEARVMQKLEHPNIVRVYGVATCGNPVLLAMEICSGGALLSHLKKHKEKIKIPRKCRYAYEAAQGLAYLEKCGIIHRDIAARNCMLTSNLSIKVGDFGMAETLSEMVVPELKKFPLNGLQLRQCKKRFILIKRFDVWAYGILLFEIFGNGEAPYQGFTNMQVRAKIVIQNYRLPPPKDTPEVAADLMKKCWLTEPKERPNFAQISQDLVKLAEPSPRNQPRKSLSDPRKIRKKTSGADPKRNIASEKVIKKAKARKVSTTTIPLTPTTPSKSTTTTSTPTTQSTNAATNNNLDKSFGKSTPKHEKAVTPSNGNDLDKSFGKTVNKPKVIVTAAAADKLAGSDLDKSLGKSLKKKKEKKKDGSNGGGGGGGGSSEEKAPPSSGGTGSAENSKKKKKNKKKLPK</sequence>
<dbReference type="InterPro" id="IPR000719">
    <property type="entry name" value="Prot_kinase_dom"/>
</dbReference>
<dbReference type="InterPro" id="IPR050198">
    <property type="entry name" value="Non-receptor_tyrosine_kinases"/>
</dbReference>
<keyword evidence="5 9" id="KW-0829">Tyrosine-protein kinase</keyword>
<comment type="catalytic activity">
    <reaction evidence="6 9">
        <text>L-tyrosyl-[protein] + ATP = O-phospho-L-tyrosyl-[protein] + ADP + H(+)</text>
        <dbReference type="Rhea" id="RHEA:10596"/>
        <dbReference type="Rhea" id="RHEA-COMP:10136"/>
        <dbReference type="Rhea" id="RHEA-COMP:20101"/>
        <dbReference type="ChEBI" id="CHEBI:15378"/>
        <dbReference type="ChEBI" id="CHEBI:30616"/>
        <dbReference type="ChEBI" id="CHEBI:46858"/>
        <dbReference type="ChEBI" id="CHEBI:61978"/>
        <dbReference type="ChEBI" id="CHEBI:456216"/>
        <dbReference type="EC" id="2.7.10.2"/>
    </reaction>
</comment>
<dbReference type="Pfam" id="PF07714">
    <property type="entry name" value="PK_Tyr_Ser-Thr"/>
    <property type="match status" value="1"/>
</dbReference>
<dbReference type="InterPro" id="IPR008266">
    <property type="entry name" value="Tyr_kinase_AS"/>
</dbReference>
<evidence type="ECO:0000256" key="8">
    <source>
        <dbReference type="PROSITE-ProRule" id="PRU10141"/>
    </source>
</evidence>
<dbReference type="WBParaSite" id="PSU_v2.g262.t1">
    <property type="protein sequence ID" value="PSU_v2.g262.t1"/>
    <property type="gene ID" value="PSU_v2.g262"/>
</dbReference>
<dbReference type="Gene3D" id="3.30.200.20">
    <property type="entry name" value="Phosphorylase Kinase, domain 1"/>
    <property type="match status" value="1"/>
</dbReference>